<evidence type="ECO:0000313" key="2">
    <source>
        <dbReference type="EMBL" id="KKK47114.1"/>
    </source>
</evidence>
<dbReference type="EMBL" id="LAZR01069743">
    <property type="protein sequence ID" value="KKK47114.1"/>
    <property type="molecule type" value="Genomic_DNA"/>
</dbReference>
<gene>
    <name evidence="2" type="ORF">LCGC14_3158450</name>
</gene>
<protein>
    <submittedName>
        <fullName evidence="2">Uncharacterized protein</fullName>
    </submittedName>
</protein>
<reference evidence="2" key="1">
    <citation type="journal article" date="2015" name="Nature">
        <title>Complex archaea that bridge the gap between prokaryotes and eukaryotes.</title>
        <authorList>
            <person name="Spang A."/>
            <person name="Saw J.H."/>
            <person name="Jorgensen S.L."/>
            <person name="Zaremba-Niedzwiedzka K."/>
            <person name="Martijn J."/>
            <person name="Lind A.E."/>
            <person name="van Eijk R."/>
            <person name="Schleper C."/>
            <person name="Guy L."/>
            <person name="Ettema T.J."/>
        </authorList>
    </citation>
    <scope>NUCLEOTIDE SEQUENCE</scope>
</reference>
<proteinExistence type="predicted"/>
<name>A0A0F8XYR0_9ZZZZ</name>
<evidence type="ECO:0000256" key="1">
    <source>
        <dbReference type="SAM" id="MobiDB-lite"/>
    </source>
</evidence>
<sequence length="152" mass="16584">APAIIDTNACMLAGSNKVRIRLEELNQAVEVDTVADVQERKEVLTEVIRGRLGHYIDASGHVVDADNKKLLSAALQEVKTTEYGAEFPVKTTTIKLHNPITAIAELNKMGGDYAPEKHAILGAIHVEVTYVNRDRNQTDDKDKPTNSSLPPG</sequence>
<feature type="region of interest" description="Disordered" evidence="1">
    <location>
        <begin position="132"/>
        <end position="152"/>
    </location>
</feature>
<dbReference type="AlphaFoldDB" id="A0A0F8XYR0"/>
<feature type="non-terminal residue" evidence="2">
    <location>
        <position position="1"/>
    </location>
</feature>
<accession>A0A0F8XYR0</accession>
<organism evidence="2">
    <name type="scientific">marine sediment metagenome</name>
    <dbReference type="NCBI Taxonomy" id="412755"/>
    <lineage>
        <taxon>unclassified sequences</taxon>
        <taxon>metagenomes</taxon>
        <taxon>ecological metagenomes</taxon>
    </lineage>
</organism>
<feature type="compositionally biased region" description="Basic and acidic residues" evidence="1">
    <location>
        <begin position="132"/>
        <end position="144"/>
    </location>
</feature>
<comment type="caution">
    <text evidence="2">The sequence shown here is derived from an EMBL/GenBank/DDBJ whole genome shotgun (WGS) entry which is preliminary data.</text>
</comment>